<dbReference type="GO" id="GO:0060271">
    <property type="term" value="P:cilium assembly"/>
    <property type="evidence" value="ECO:0007669"/>
    <property type="project" value="InterPro"/>
</dbReference>
<feature type="compositionally biased region" description="Polar residues" evidence="2">
    <location>
        <begin position="227"/>
        <end position="239"/>
    </location>
</feature>
<evidence type="ECO:0000313" key="5">
    <source>
        <dbReference type="RefSeq" id="XP_029636111.1"/>
    </source>
</evidence>
<feature type="region of interest" description="Disordered" evidence="2">
    <location>
        <begin position="357"/>
        <end position="485"/>
    </location>
</feature>
<dbReference type="KEGG" id="osn:115211628"/>
<feature type="compositionally biased region" description="Basic and acidic residues" evidence="2">
    <location>
        <begin position="528"/>
        <end position="539"/>
    </location>
</feature>
<proteinExistence type="predicted"/>
<feature type="region of interest" description="Disordered" evidence="2">
    <location>
        <begin position="161"/>
        <end position="261"/>
    </location>
</feature>
<dbReference type="AlphaFoldDB" id="A0A6P7SDQ3"/>
<feature type="domain" description="Fas-binding factor 1 C-terminal" evidence="3">
    <location>
        <begin position="601"/>
        <end position="1137"/>
    </location>
</feature>
<feature type="compositionally biased region" description="Acidic residues" evidence="2">
    <location>
        <begin position="387"/>
        <end position="396"/>
    </location>
</feature>
<evidence type="ECO:0000256" key="2">
    <source>
        <dbReference type="SAM" id="MobiDB-lite"/>
    </source>
</evidence>
<dbReference type="Proteomes" id="UP000515154">
    <property type="component" value="Linkage group LG5"/>
</dbReference>
<feature type="region of interest" description="Disordered" evidence="2">
    <location>
        <begin position="73"/>
        <end position="144"/>
    </location>
</feature>
<feature type="region of interest" description="Disordered" evidence="2">
    <location>
        <begin position="1"/>
        <end position="34"/>
    </location>
</feature>
<feature type="region of interest" description="Disordered" evidence="2">
    <location>
        <begin position="295"/>
        <end position="344"/>
    </location>
</feature>
<feature type="compositionally biased region" description="Basic and acidic residues" evidence="2">
    <location>
        <begin position="98"/>
        <end position="108"/>
    </location>
</feature>
<feature type="compositionally biased region" description="Low complexity" evidence="2">
    <location>
        <begin position="183"/>
        <end position="195"/>
    </location>
</feature>
<sequence length="1148" mass="130789">MRFQFMPQVSRMVTRPKTARRPLDNDKPKPSISSEDFYANMAAVAEEESDLSLSDVDADQLAKSLADLDDMDADLFGGRKKDSDSKAPQKSSSAGTSESHHPPSRDGSQDQEATQQTNDEPPKTASTLKNQESKFNDDIDLTGLLSDDDSLLQSMDKKEITTKLASDTTTKPGSTDVPPPPTKTTTLNPSPNTPSISKVKETKGPATKKAVTFNNEDDIFDELGLNDSPQENTQSSKSNLDYLFGRSSPTETFGGSNDKKSLVDDLLKGKHITNSSEQGKNKEEDSVFGSYVPSVAASSSSLSTTRSGRVLDKSESKSSLLSDNSSKRRGSFLKTSLDDINDDDDDTFDWLMGISKEKSSVKSSTSHETKKTTKPTVEEKKSKEIVLDDDDDDDDWLGIKKSTTDTELNESLKTEISHPAKPSLTLKDVLPLKTETPGKVEKSKSDESFEFNITPKASAVQGKSSVLTKSEPTIQPSGGLEKSSALSKSEPFFFQHNTVQEKPEEITVKSPKLAASASAEPAVKPPHVTKEDRPKRRDSYSTYQTADNQNTSQDFKQQSMQVLTELNAPKPSFHIVPNITKGPLDGSLATLAEAEIKIHRLQIEKEHLTMLNETIQKRCNEEIKAVEQSYKSRFQLMEDTQQEREVRLRKENEELLKQNLEKICRLEDEKSALIQRHYAALAVFEEGKAAEMQQLREAHRLTLQQERQDFTETINRVKEAKLQELEAINNFQSTNRSLNIVMEKMNTNAEELGQFQQKLDRWQSQGLDEREVSMRNRDEQLKMLQVRLNRQQEENGRERLRLEGLIERLECQLHSQTQLLEDEKWKVKQEVNKYQALQVSVEAEKRLWEEEQAREKAGLDKCRKDLLEEQKRLMTQLVEERRALAEEKIQADVSQKLWKEREHQNIVKAAKIETEFDVTMKALSEENEKCAKQKEILETEQRMLEKEQKKMNKEKSLFEEEKSQVFKMAAEIRERSLQVESLYTNANRVKDEGELALTKSSKLDMEHKQRWKDLLKQMDLLTEREKELAEQQIKMHHERQGLEELRKSHLCFRCRVPMTETKLATQGLSTMAASLKTSEKLPSMFVPVQVSNTLQQTNFQDTLDSMVTDNWLTQWKIHSLKDQEFLFGENLYLATLERSQYLADYTLK</sequence>
<feature type="region of interest" description="Disordered" evidence="2">
    <location>
        <begin position="498"/>
        <end position="551"/>
    </location>
</feature>
<dbReference type="PANTHER" id="PTHR33689:SF1">
    <property type="entry name" value="FAS-BINDING FACTOR 1"/>
    <property type="match status" value="1"/>
</dbReference>
<accession>A0A6P7SDQ3</accession>
<evidence type="ECO:0000256" key="1">
    <source>
        <dbReference type="SAM" id="Coils"/>
    </source>
</evidence>
<name>A0A6P7SDQ3_9MOLL</name>
<feature type="compositionally biased region" description="Polar residues" evidence="2">
    <location>
        <begin position="88"/>
        <end position="97"/>
    </location>
</feature>
<dbReference type="RefSeq" id="XP_029636111.1">
    <property type="nucleotide sequence ID" value="XM_029780251.2"/>
</dbReference>
<feature type="compositionally biased region" description="Low complexity" evidence="2">
    <location>
        <begin position="295"/>
        <end position="308"/>
    </location>
</feature>
<protein>
    <submittedName>
        <fullName evidence="5">Fas-binding factor 1 homolog isoform X1</fullName>
    </submittedName>
</protein>
<feature type="coiled-coil region" evidence="1">
    <location>
        <begin position="920"/>
        <end position="964"/>
    </location>
</feature>
<feature type="compositionally biased region" description="Basic and acidic residues" evidence="2">
    <location>
        <begin position="436"/>
        <end position="447"/>
    </location>
</feature>
<reference evidence="5" key="1">
    <citation type="submission" date="2025-08" db="UniProtKB">
        <authorList>
            <consortium name="RefSeq"/>
        </authorList>
    </citation>
    <scope>IDENTIFICATION</scope>
</reference>
<feature type="coiled-coil region" evidence="1">
    <location>
        <begin position="584"/>
        <end position="611"/>
    </location>
</feature>
<dbReference type="GO" id="GO:0097539">
    <property type="term" value="C:ciliary transition fiber"/>
    <property type="evidence" value="ECO:0007669"/>
    <property type="project" value="InterPro"/>
</dbReference>
<dbReference type="GO" id="GO:0090162">
    <property type="term" value="P:establishment of epithelial cell polarity"/>
    <property type="evidence" value="ECO:0007669"/>
    <property type="project" value="InterPro"/>
</dbReference>
<dbReference type="GO" id="GO:0005814">
    <property type="term" value="C:centriole"/>
    <property type="evidence" value="ECO:0007669"/>
    <property type="project" value="TreeGrafter"/>
</dbReference>
<organism evidence="4 5">
    <name type="scientific">Octopus sinensis</name>
    <name type="common">East Asian common octopus</name>
    <dbReference type="NCBI Taxonomy" id="2607531"/>
    <lineage>
        <taxon>Eukaryota</taxon>
        <taxon>Metazoa</taxon>
        <taxon>Spiralia</taxon>
        <taxon>Lophotrochozoa</taxon>
        <taxon>Mollusca</taxon>
        <taxon>Cephalopoda</taxon>
        <taxon>Coleoidea</taxon>
        <taxon>Octopodiformes</taxon>
        <taxon>Octopoda</taxon>
        <taxon>Incirrata</taxon>
        <taxon>Octopodidae</taxon>
        <taxon>Octopus</taxon>
    </lineage>
</organism>
<feature type="coiled-coil region" evidence="1">
    <location>
        <begin position="774"/>
        <end position="826"/>
    </location>
</feature>
<dbReference type="InterPro" id="IPR033561">
    <property type="entry name" value="FBF1"/>
</dbReference>
<evidence type="ECO:0000313" key="4">
    <source>
        <dbReference type="Proteomes" id="UP000515154"/>
    </source>
</evidence>
<feature type="compositionally biased region" description="Polar residues" evidence="2">
    <location>
        <begin position="110"/>
        <end position="130"/>
    </location>
</feature>
<gene>
    <name evidence="5" type="primary">LOC115211628</name>
</gene>
<feature type="compositionally biased region" description="Basic and acidic residues" evidence="2">
    <location>
        <begin position="357"/>
        <end position="386"/>
    </location>
</feature>
<dbReference type="InterPro" id="IPR049390">
    <property type="entry name" value="FBF1_C"/>
</dbReference>
<dbReference type="GO" id="GO:0036064">
    <property type="term" value="C:ciliary basal body"/>
    <property type="evidence" value="ECO:0007669"/>
    <property type="project" value="TreeGrafter"/>
</dbReference>
<evidence type="ECO:0000259" key="3">
    <source>
        <dbReference type="Pfam" id="PF21007"/>
    </source>
</evidence>
<feature type="coiled-coil region" evidence="1">
    <location>
        <begin position="689"/>
        <end position="723"/>
    </location>
</feature>
<dbReference type="PANTHER" id="PTHR33689">
    <property type="entry name" value="FAS-BINDING FACTOR 1"/>
    <property type="match status" value="1"/>
</dbReference>
<dbReference type="Pfam" id="PF21007">
    <property type="entry name" value="FBF1"/>
    <property type="match status" value="1"/>
</dbReference>
<feature type="compositionally biased region" description="Polar residues" evidence="2">
    <location>
        <begin position="461"/>
        <end position="476"/>
    </location>
</feature>
<feature type="compositionally biased region" description="Basic and acidic residues" evidence="2">
    <location>
        <begin position="77"/>
        <end position="87"/>
    </location>
</feature>
<feature type="compositionally biased region" description="Polar residues" evidence="2">
    <location>
        <begin position="163"/>
        <end position="173"/>
    </location>
</feature>
<keyword evidence="4" id="KW-1185">Reference proteome</keyword>
<keyword evidence="1" id="KW-0175">Coiled coil</keyword>
<feature type="compositionally biased region" description="Polar residues" evidence="2">
    <location>
        <begin position="540"/>
        <end position="551"/>
    </location>
</feature>